<feature type="transmembrane region" description="Helical" evidence="1">
    <location>
        <begin position="6"/>
        <end position="26"/>
    </location>
</feature>
<keyword evidence="3" id="KW-1185">Reference proteome</keyword>
<keyword evidence="1" id="KW-0812">Transmembrane</keyword>
<accession>A0A917SMX3</accession>
<gene>
    <name evidence="2" type="ORF">GCM10011594_06990</name>
</gene>
<feature type="transmembrane region" description="Helical" evidence="1">
    <location>
        <begin position="99"/>
        <end position="118"/>
    </location>
</feature>
<protein>
    <submittedName>
        <fullName evidence="2">Uncharacterized protein</fullName>
    </submittedName>
</protein>
<feature type="transmembrane region" description="Helical" evidence="1">
    <location>
        <begin position="160"/>
        <end position="179"/>
    </location>
</feature>
<name>A0A917SMX3_9ACTN</name>
<reference evidence="2" key="1">
    <citation type="journal article" date="2014" name="Int. J. Syst. Evol. Microbiol.">
        <title>Complete genome sequence of Corynebacterium casei LMG S-19264T (=DSM 44701T), isolated from a smear-ripened cheese.</title>
        <authorList>
            <consortium name="US DOE Joint Genome Institute (JGI-PGF)"/>
            <person name="Walter F."/>
            <person name="Albersmeier A."/>
            <person name="Kalinowski J."/>
            <person name="Ruckert C."/>
        </authorList>
    </citation>
    <scope>NUCLEOTIDE SEQUENCE</scope>
    <source>
        <strain evidence="2">CGMCC 4.7308</strain>
    </source>
</reference>
<feature type="transmembrane region" description="Helical" evidence="1">
    <location>
        <begin position="130"/>
        <end position="148"/>
    </location>
</feature>
<dbReference type="PANTHER" id="PTHR40761">
    <property type="entry name" value="CONSERVED INTEGRAL MEMBRANE ALANINE VALINE AND LEUCINE RICH PROTEIN-RELATED"/>
    <property type="match status" value="1"/>
</dbReference>
<evidence type="ECO:0000256" key="1">
    <source>
        <dbReference type="SAM" id="Phobius"/>
    </source>
</evidence>
<evidence type="ECO:0000313" key="2">
    <source>
        <dbReference type="EMBL" id="GGL89922.1"/>
    </source>
</evidence>
<dbReference type="PANTHER" id="PTHR40761:SF1">
    <property type="entry name" value="CONSERVED INTEGRAL MEMBRANE ALANINE VALINE AND LEUCINE RICH PROTEIN-RELATED"/>
    <property type="match status" value="1"/>
</dbReference>
<comment type="caution">
    <text evidence="2">The sequence shown here is derived from an EMBL/GenBank/DDBJ whole genome shotgun (WGS) entry which is preliminary data.</text>
</comment>
<proteinExistence type="predicted"/>
<feature type="transmembrane region" description="Helical" evidence="1">
    <location>
        <begin position="217"/>
        <end position="239"/>
    </location>
</feature>
<reference evidence="2" key="2">
    <citation type="submission" date="2020-09" db="EMBL/GenBank/DDBJ databases">
        <authorList>
            <person name="Sun Q."/>
            <person name="Zhou Y."/>
        </authorList>
    </citation>
    <scope>NUCLEOTIDE SEQUENCE</scope>
    <source>
        <strain evidence="2">CGMCC 4.7308</strain>
    </source>
</reference>
<dbReference type="RefSeq" id="WP_188940029.1">
    <property type="nucleotide sequence ID" value="NZ_BMNA01000001.1"/>
</dbReference>
<dbReference type="EMBL" id="BMNA01000001">
    <property type="protein sequence ID" value="GGL89922.1"/>
    <property type="molecule type" value="Genomic_DNA"/>
</dbReference>
<dbReference type="AlphaFoldDB" id="A0A917SMX3"/>
<dbReference type="Proteomes" id="UP000655208">
    <property type="component" value="Unassembled WGS sequence"/>
</dbReference>
<evidence type="ECO:0000313" key="3">
    <source>
        <dbReference type="Proteomes" id="UP000655208"/>
    </source>
</evidence>
<feature type="transmembrane region" description="Helical" evidence="1">
    <location>
        <begin position="191"/>
        <end position="210"/>
    </location>
</feature>
<organism evidence="2 3">
    <name type="scientific">Nakamurella endophytica</name>
    <dbReference type="NCBI Taxonomy" id="1748367"/>
    <lineage>
        <taxon>Bacteria</taxon>
        <taxon>Bacillati</taxon>
        <taxon>Actinomycetota</taxon>
        <taxon>Actinomycetes</taxon>
        <taxon>Nakamurellales</taxon>
        <taxon>Nakamurellaceae</taxon>
        <taxon>Nakamurella</taxon>
    </lineage>
</organism>
<sequence>MILGYLLAVCGALGSGIGSVLESIGVRRSGAFGGGTDELGRVARQPLYWCGILVDIAGFVCAAAALHHLPLFLVQSVMAFSVGVTATISVLLGSHLHRWGWTSLGVAAAGLVLVGISAEPGAARPLPPGWHWFLLGLVAPGLVIAYGASRTDRWWTAPTLAFGAGMGFAAVAVSARTLHVHSLGGLIGSPAAWAIAVNGVAATVVFAMALQKGSPTTVSAVMFTTNTVAPSLVGLLVLGDRIRPGFAVAGGIGFVMAVVGAIALAHYASMSPPPGPTERRANRPLTARA</sequence>
<feature type="transmembrane region" description="Helical" evidence="1">
    <location>
        <begin position="72"/>
        <end position="92"/>
    </location>
</feature>
<feature type="transmembrane region" description="Helical" evidence="1">
    <location>
        <begin position="245"/>
        <end position="265"/>
    </location>
</feature>
<feature type="transmembrane region" description="Helical" evidence="1">
    <location>
        <begin position="47"/>
        <end position="66"/>
    </location>
</feature>
<keyword evidence="1" id="KW-1133">Transmembrane helix</keyword>
<keyword evidence="1" id="KW-0472">Membrane</keyword>